<dbReference type="Proteomes" id="UP000599523">
    <property type="component" value="Unassembled WGS sequence"/>
</dbReference>
<dbReference type="EMBL" id="WTVM01000161">
    <property type="protein sequence ID" value="NMG04832.1"/>
    <property type="molecule type" value="Genomic_DNA"/>
</dbReference>
<gene>
    <name evidence="1" type="ORF">GPA21_17920</name>
</gene>
<protein>
    <submittedName>
        <fullName evidence="1">Uncharacterized protein</fullName>
    </submittedName>
</protein>
<comment type="caution">
    <text evidence="1">The sequence shown here is derived from an EMBL/GenBank/DDBJ whole genome shotgun (WGS) entry which is preliminary data.</text>
</comment>
<keyword evidence="2" id="KW-1185">Reference proteome</keyword>
<reference evidence="1" key="1">
    <citation type="submission" date="2019-12" db="EMBL/GenBank/DDBJ databases">
        <title>Comparative genomics gives insights into the taxonomy of the Azoarcus-Aromatoleum group and reveals separate origins of nif in the plant-associated Azoarcus and non-plant-associated Aromatoleum sub-groups.</title>
        <authorList>
            <person name="Lafos M."/>
            <person name="Maluk M."/>
            <person name="Batista M."/>
            <person name="Junghare M."/>
            <person name="Carmona M."/>
            <person name="Faoro H."/>
            <person name="Cruz L.M."/>
            <person name="Battistoni F."/>
            <person name="De Souza E."/>
            <person name="Pedrosa F."/>
            <person name="Chen W.-M."/>
            <person name="Poole P.S."/>
            <person name="Dixon R.A."/>
            <person name="James E.K."/>
        </authorList>
    </citation>
    <scope>NUCLEOTIDE SEQUENCE</scope>
    <source>
        <strain evidence="1">NSC3</strain>
    </source>
</reference>
<proteinExistence type="predicted"/>
<organism evidence="1 2">
    <name type="scientific">Azoarcus taiwanensis</name>
    <dbReference type="NCBI Taxonomy" id="666964"/>
    <lineage>
        <taxon>Bacteria</taxon>
        <taxon>Pseudomonadati</taxon>
        <taxon>Pseudomonadota</taxon>
        <taxon>Betaproteobacteria</taxon>
        <taxon>Rhodocyclales</taxon>
        <taxon>Zoogloeaceae</taxon>
        <taxon>Azoarcus</taxon>
    </lineage>
</organism>
<dbReference type="AlphaFoldDB" id="A0A972FGC1"/>
<sequence>MIQNAPIPPAGRTASWQNRLRALAARIRHPLGKRGSEQVPATTPLQLEQQTIPAQVSSAHDYRLAIAFSRREVGELLLERAASFQHREGLVMSSQRLKLQADGGGCLFLELRCTNAQRGRLVRFVEQCTATAGVSRVRWKGVPGD</sequence>
<name>A0A972FGC1_9RHOO</name>
<accession>A0A972FGC1</accession>
<evidence type="ECO:0000313" key="2">
    <source>
        <dbReference type="Proteomes" id="UP000599523"/>
    </source>
</evidence>
<dbReference type="RefSeq" id="WP_168989470.1">
    <property type="nucleotide sequence ID" value="NZ_CAWPHM010000068.1"/>
</dbReference>
<evidence type="ECO:0000313" key="1">
    <source>
        <dbReference type="EMBL" id="NMG04832.1"/>
    </source>
</evidence>